<accession>A0ABW5H791</accession>
<protein>
    <submittedName>
        <fullName evidence="1">DUF885 domain-containing protein</fullName>
    </submittedName>
</protein>
<evidence type="ECO:0000313" key="2">
    <source>
        <dbReference type="Proteomes" id="UP001597483"/>
    </source>
</evidence>
<proteinExistence type="predicted"/>
<gene>
    <name evidence="1" type="ORF">ACFSVL_16565</name>
</gene>
<comment type="caution">
    <text evidence="1">The sequence shown here is derived from an EMBL/GenBank/DDBJ whole genome shotgun (WGS) entry which is preliminary data.</text>
</comment>
<dbReference type="PANTHER" id="PTHR33361">
    <property type="entry name" value="GLR0591 PROTEIN"/>
    <property type="match status" value="1"/>
</dbReference>
<dbReference type="Pfam" id="PF05960">
    <property type="entry name" value="DUF885"/>
    <property type="match status" value="1"/>
</dbReference>
<reference evidence="2" key="1">
    <citation type="journal article" date="2019" name="Int. J. Syst. Evol. Microbiol.">
        <title>The Global Catalogue of Microorganisms (GCM) 10K type strain sequencing project: providing services to taxonomists for standard genome sequencing and annotation.</title>
        <authorList>
            <consortium name="The Broad Institute Genomics Platform"/>
            <consortium name="The Broad Institute Genome Sequencing Center for Infectious Disease"/>
            <person name="Wu L."/>
            <person name="Ma J."/>
        </authorList>
    </citation>
    <scope>NUCLEOTIDE SEQUENCE [LARGE SCALE GENOMIC DNA]</scope>
    <source>
        <strain evidence="2">CGMCC 4.7641</strain>
    </source>
</reference>
<evidence type="ECO:0000313" key="1">
    <source>
        <dbReference type="EMBL" id="MFD2469004.1"/>
    </source>
</evidence>
<dbReference type="EMBL" id="JBHUKS010000011">
    <property type="protein sequence ID" value="MFD2469004.1"/>
    <property type="molecule type" value="Genomic_DNA"/>
</dbReference>
<dbReference type="Proteomes" id="UP001597483">
    <property type="component" value="Unassembled WGS sequence"/>
</dbReference>
<dbReference type="PANTHER" id="PTHR33361:SF2">
    <property type="entry name" value="DUF885 DOMAIN-CONTAINING PROTEIN"/>
    <property type="match status" value="1"/>
</dbReference>
<sequence length="570" mass="62972">MAQGDGGQEPSAVAELADAAWTHVLTTEPYYALRTGAPVEHLPRGTLDEAAREAAVGTRILAGLNNLDLTHSTAADRDTAALLRHIAREWARAEDSWWWSFPVAPYQTYELSIYGQQVLRSFVFADGSDVDRFLSLVADTAGWVRTAQDKTAEQAGAGWGLPRPALPGFVAAVRGHRAAAEEWVRIDEARTRQLSAAQRGRLRDGLDRLVADELRAAFDDLLGYLAGPAEDTAVDEVGLGQYPGGEAAYRHLVRSSATFDIEPEEVHRLGLEQVGELTEQMAKVRAEAGFDGGEAEYRRFLEKDPRFHAVSAEDVASTYLRHIGAVEPVVGQWFSVLPRAPYGVERIDPALEPSLSYGMYEPPTPGNPTGRYRYNGSGLDTRSQINAAALILHELVPGHHFHLARQAEDARLHPIRAQFAPMMLPAYSEGWAEYAATLGFEMGVYDDPWDRYGAYQHQRFVAQRLVLDTGLNLLGWTLEKAREYMAATTMESAEQIRTETLRYSTDIPGQALGYRLGCLKLRELRDRAKTALAAGFDVRDFHEVVLGAGTLPLDAVEDNVDRFIAERSAR</sequence>
<organism evidence="1 2">
    <name type="scientific">Amycolatopsis silviterrae</name>
    <dbReference type="NCBI Taxonomy" id="1656914"/>
    <lineage>
        <taxon>Bacteria</taxon>
        <taxon>Bacillati</taxon>
        <taxon>Actinomycetota</taxon>
        <taxon>Actinomycetes</taxon>
        <taxon>Pseudonocardiales</taxon>
        <taxon>Pseudonocardiaceae</taxon>
        <taxon>Amycolatopsis</taxon>
    </lineage>
</organism>
<keyword evidence="2" id="KW-1185">Reference proteome</keyword>
<dbReference type="RefSeq" id="WP_378305050.1">
    <property type="nucleotide sequence ID" value="NZ_JBHUKS010000011.1"/>
</dbReference>
<dbReference type="InterPro" id="IPR010281">
    <property type="entry name" value="DUF885"/>
</dbReference>
<name>A0ABW5H791_9PSEU</name>